<evidence type="ECO:0000256" key="2">
    <source>
        <dbReference type="ARBA" id="ARBA00022692"/>
    </source>
</evidence>
<feature type="transmembrane region" description="Helical" evidence="6">
    <location>
        <begin position="131"/>
        <end position="150"/>
    </location>
</feature>
<dbReference type="Pfam" id="PF00892">
    <property type="entry name" value="EamA"/>
    <property type="match status" value="2"/>
</dbReference>
<feature type="transmembrane region" description="Helical" evidence="6">
    <location>
        <begin position="278"/>
        <end position="298"/>
    </location>
</feature>
<evidence type="ECO:0000313" key="9">
    <source>
        <dbReference type="Proteomes" id="UP000053611"/>
    </source>
</evidence>
<evidence type="ECO:0000256" key="3">
    <source>
        <dbReference type="ARBA" id="ARBA00022989"/>
    </source>
</evidence>
<keyword evidence="3 6" id="KW-1133">Transmembrane helix</keyword>
<dbReference type="RefSeq" id="XP_018277981.1">
    <property type="nucleotide sequence ID" value="XM_018426030.1"/>
</dbReference>
<evidence type="ECO:0000259" key="7">
    <source>
        <dbReference type="Pfam" id="PF00892"/>
    </source>
</evidence>
<feature type="region of interest" description="Disordered" evidence="5">
    <location>
        <begin position="359"/>
        <end position="421"/>
    </location>
</feature>
<proteinExistence type="predicted"/>
<feature type="transmembrane region" description="Helical" evidence="6">
    <location>
        <begin position="247"/>
        <end position="266"/>
    </location>
</feature>
<dbReference type="InterPro" id="IPR000620">
    <property type="entry name" value="EamA_dom"/>
</dbReference>
<feature type="transmembrane region" description="Helical" evidence="6">
    <location>
        <begin position="68"/>
        <end position="88"/>
    </location>
</feature>
<evidence type="ECO:0000256" key="4">
    <source>
        <dbReference type="ARBA" id="ARBA00023136"/>
    </source>
</evidence>
<protein>
    <recommendedName>
        <fullName evidence="7">EamA domain-containing protein</fullName>
    </recommendedName>
</protein>
<organism evidence="8 9">
    <name type="scientific">Cutaneotrichosporon oleaginosum</name>
    <dbReference type="NCBI Taxonomy" id="879819"/>
    <lineage>
        <taxon>Eukaryota</taxon>
        <taxon>Fungi</taxon>
        <taxon>Dikarya</taxon>
        <taxon>Basidiomycota</taxon>
        <taxon>Agaricomycotina</taxon>
        <taxon>Tremellomycetes</taxon>
        <taxon>Trichosporonales</taxon>
        <taxon>Trichosporonaceae</taxon>
        <taxon>Cutaneotrichosporon</taxon>
    </lineage>
</organism>
<dbReference type="InterPro" id="IPR037185">
    <property type="entry name" value="EmrE-like"/>
</dbReference>
<dbReference type="STRING" id="879819.A0A0J0XK78"/>
<dbReference type="PANTHER" id="PTHR22911:SF6">
    <property type="entry name" value="SOLUTE CARRIER FAMILY 35 MEMBER G1"/>
    <property type="match status" value="1"/>
</dbReference>
<feature type="transmembrane region" description="Helical" evidence="6">
    <location>
        <begin position="310"/>
        <end position="327"/>
    </location>
</feature>
<dbReference type="AlphaFoldDB" id="A0A0J0XK78"/>
<dbReference type="Proteomes" id="UP000053611">
    <property type="component" value="Unassembled WGS sequence"/>
</dbReference>
<evidence type="ECO:0000256" key="1">
    <source>
        <dbReference type="ARBA" id="ARBA00004141"/>
    </source>
</evidence>
<evidence type="ECO:0000256" key="6">
    <source>
        <dbReference type="SAM" id="Phobius"/>
    </source>
</evidence>
<dbReference type="GO" id="GO:0016020">
    <property type="term" value="C:membrane"/>
    <property type="evidence" value="ECO:0007669"/>
    <property type="project" value="UniProtKB-SubCell"/>
</dbReference>
<sequence length="510" mass="54339">MPENGIMDTLEKLALRAARGVRANAPPTLVQLYDNNFGLTLIALAQFFFASMSMSVKWLMETTSMSTLTLIFVRMSITGSCCWGTLLLQRDPNPFLGPPGIRPLLCLRGFAGFSGLLCAYQALRGLSVSDAVTIGFLTPSVTAFFGWLVLGESFSAREAVSGVISLFGVVLITRPPFLVGHHHGDAPAIEPEASGPARVRLGSTVTGDADSAARMIGATWALVGVSFSATAYLSIRYIGTRASALHSISYFSMVCTIASALAMLVSPQNLEWPNDLHGFGLIVLIGIFGFCAQTLLTFGLQNEKAGRAGLAMYLQIFFAVILELLVFHTIPSFMSFLGTVIILSSAAWVAMSTLKNKPPQVLDDPESRPISRSPSPIPDARTVRGEHYDYASVPTEERGSSSGALSKAAMTRRPSQSPLPRTLALPRAATGAKTAAPSRICATHERNMPSDGSEATLTISVSLAYLPACQLQLQLRPTGQPASLSLSLSLSLTSAATKSTRLETRDACEA</sequence>
<feature type="compositionally biased region" description="Basic and acidic residues" evidence="5">
    <location>
        <begin position="381"/>
        <end position="399"/>
    </location>
</feature>
<dbReference type="PANTHER" id="PTHR22911">
    <property type="entry name" value="ACYL-MALONYL CONDENSING ENZYME-RELATED"/>
    <property type="match status" value="1"/>
</dbReference>
<reference evidence="8 9" key="1">
    <citation type="submission" date="2015-03" db="EMBL/GenBank/DDBJ databases">
        <title>Genomics and transcriptomics of the oil-accumulating basidiomycete yeast T. oleaginosus allow insights into substrate utilization and the diverse evolutionary trajectories of mating systems in fungi.</title>
        <authorList>
            <consortium name="DOE Joint Genome Institute"/>
            <person name="Kourist R."/>
            <person name="Kracht O."/>
            <person name="Bracharz F."/>
            <person name="Lipzen A."/>
            <person name="Nolan M."/>
            <person name="Ohm R."/>
            <person name="Grigoriev I."/>
            <person name="Sun S."/>
            <person name="Heitman J."/>
            <person name="Bruck T."/>
            <person name="Nowrousian M."/>
        </authorList>
    </citation>
    <scope>NUCLEOTIDE SEQUENCE [LARGE SCALE GENOMIC DNA]</scope>
    <source>
        <strain evidence="8 9">IBC0246</strain>
    </source>
</reference>
<feature type="transmembrane region" description="Helical" evidence="6">
    <location>
        <begin position="37"/>
        <end position="56"/>
    </location>
</feature>
<evidence type="ECO:0000256" key="5">
    <source>
        <dbReference type="SAM" id="MobiDB-lite"/>
    </source>
</evidence>
<keyword evidence="2 6" id="KW-0812">Transmembrane</keyword>
<dbReference type="SUPFAM" id="SSF103481">
    <property type="entry name" value="Multidrug resistance efflux transporter EmrE"/>
    <property type="match status" value="2"/>
</dbReference>
<name>A0A0J0XK78_9TREE</name>
<dbReference type="EMBL" id="KQ087217">
    <property type="protein sequence ID" value="KLT41490.1"/>
    <property type="molecule type" value="Genomic_DNA"/>
</dbReference>
<feature type="transmembrane region" description="Helical" evidence="6">
    <location>
        <begin position="215"/>
        <end position="235"/>
    </location>
</feature>
<feature type="domain" description="EamA" evidence="7">
    <location>
        <begin position="37"/>
        <end position="173"/>
    </location>
</feature>
<comment type="subcellular location">
    <subcellularLocation>
        <location evidence="1">Membrane</location>
        <topology evidence="1">Multi-pass membrane protein</topology>
    </subcellularLocation>
</comment>
<dbReference type="GeneID" id="28986633"/>
<keyword evidence="4 6" id="KW-0472">Membrane</keyword>
<gene>
    <name evidence="8" type="ORF">CC85DRAFT_312727</name>
</gene>
<feature type="domain" description="EamA" evidence="7">
    <location>
        <begin position="215"/>
        <end position="349"/>
    </location>
</feature>
<keyword evidence="9" id="KW-1185">Reference proteome</keyword>
<accession>A0A0J0XK78</accession>
<evidence type="ECO:0000313" key="8">
    <source>
        <dbReference type="EMBL" id="KLT41490.1"/>
    </source>
</evidence>
<dbReference type="OrthoDB" id="306876at2759"/>